<dbReference type="PIRSF" id="PIRSF033091">
    <property type="entry name" value="Pesterase_YhaO"/>
    <property type="match status" value="1"/>
</dbReference>
<dbReference type="Pfam" id="PF00149">
    <property type="entry name" value="Metallophos"/>
    <property type="match status" value="1"/>
</dbReference>
<name>A0A062U9S1_9PROT</name>
<dbReference type="Proteomes" id="UP000027190">
    <property type="component" value="Unassembled WGS sequence"/>
</dbReference>
<evidence type="ECO:0000313" key="4">
    <source>
        <dbReference type="Proteomes" id="UP000027190"/>
    </source>
</evidence>
<evidence type="ECO:0000313" key="3">
    <source>
        <dbReference type="EMBL" id="KCZ57096.1"/>
    </source>
</evidence>
<dbReference type="InterPro" id="IPR041796">
    <property type="entry name" value="Mre11_N"/>
</dbReference>
<dbReference type="GO" id="GO:0016787">
    <property type="term" value="F:hydrolase activity"/>
    <property type="evidence" value="ECO:0007669"/>
    <property type="project" value="UniProtKB-KW"/>
</dbReference>
<dbReference type="PATRIC" id="fig|1280947.3.peg.2378"/>
<dbReference type="Gene3D" id="3.60.21.10">
    <property type="match status" value="1"/>
</dbReference>
<dbReference type="InterPro" id="IPR029052">
    <property type="entry name" value="Metallo-depent_PP-like"/>
</dbReference>
<dbReference type="InterPro" id="IPR014576">
    <property type="entry name" value="Pesterase_YhaO"/>
</dbReference>
<dbReference type="EMBL" id="AWFG01000032">
    <property type="protein sequence ID" value="KCZ57096.1"/>
    <property type="molecule type" value="Genomic_DNA"/>
</dbReference>
<dbReference type="OrthoDB" id="9773856at2"/>
<evidence type="ECO:0000256" key="1">
    <source>
        <dbReference type="ARBA" id="ARBA00022801"/>
    </source>
</evidence>
<accession>A0A062U9S1</accession>
<dbReference type="PANTHER" id="PTHR30337">
    <property type="entry name" value="COMPONENT OF ATP-DEPENDENT DSDNA EXONUCLEASE"/>
    <property type="match status" value="1"/>
</dbReference>
<dbReference type="SUPFAM" id="SSF56300">
    <property type="entry name" value="Metallo-dependent phosphatases"/>
    <property type="match status" value="1"/>
</dbReference>
<organism evidence="3 4">
    <name type="scientific">Hyphomonas chukchiensis</name>
    <dbReference type="NCBI Taxonomy" id="1280947"/>
    <lineage>
        <taxon>Bacteria</taxon>
        <taxon>Pseudomonadati</taxon>
        <taxon>Pseudomonadota</taxon>
        <taxon>Alphaproteobacteria</taxon>
        <taxon>Hyphomonadales</taxon>
        <taxon>Hyphomonadaceae</taxon>
        <taxon>Hyphomonas</taxon>
    </lineage>
</organism>
<gene>
    <name evidence="3" type="ORF">HY30_17625</name>
</gene>
<evidence type="ECO:0000259" key="2">
    <source>
        <dbReference type="Pfam" id="PF00149"/>
    </source>
</evidence>
<keyword evidence="1" id="KW-0378">Hydrolase</keyword>
<reference evidence="3 4" key="1">
    <citation type="journal article" date="2014" name="Antonie Van Leeuwenhoek">
        <title>Hyphomonas beringensis sp. nov. and Hyphomonas chukchiensis sp. nov., isolated from surface seawater of the Bering Sea and Chukchi Sea.</title>
        <authorList>
            <person name="Li C."/>
            <person name="Lai Q."/>
            <person name="Li G."/>
            <person name="Dong C."/>
            <person name="Wang J."/>
            <person name="Liao Y."/>
            <person name="Shao Z."/>
        </authorList>
    </citation>
    <scope>NUCLEOTIDE SEQUENCE [LARGE SCALE GENOMIC DNA]</scope>
    <source>
        <strain evidence="3 4">BH-BN04-4</strain>
    </source>
</reference>
<dbReference type="CDD" id="cd00840">
    <property type="entry name" value="MPP_Mre11_N"/>
    <property type="match status" value="1"/>
</dbReference>
<dbReference type="STRING" id="1280947.HY30_17625"/>
<feature type="domain" description="Calcineurin-like phosphoesterase" evidence="2">
    <location>
        <begin position="2"/>
        <end position="196"/>
    </location>
</feature>
<dbReference type="AlphaFoldDB" id="A0A062U9S1"/>
<comment type="caution">
    <text evidence="3">The sequence shown here is derived from an EMBL/GenBank/DDBJ whole genome shotgun (WGS) entry which is preliminary data.</text>
</comment>
<dbReference type="InterPro" id="IPR050535">
    <property type="entry name" value="DNA_Repair-Maintenance_Comp"/>
</dbReference>
<dbReference type="InterPro" id="IPR004843">
    <property type="entry name" value="Calcineurin-like_PHP"/>
</dbReference>
<dbReference type="RefSeq" id="WP_034740625.1">
    <property type="nucleotide sequence ID" value="NZ_AWFG01000032.1"/>
</dbReference>
<dbReference type="eggNOG" id="COG0420">
    <property type="taxonomic scope" value="Bacteria"/>
</dbReference>
<dbReference type="PANTHER" id="PTHR30337:SF7">
    <property type="entry name" value="PHOSPHOESTERASE"/>
    <property type="match status" value="1"/>
</dbReference>
<sequence length="416" mass="45655">MFKFVHTADVHLDSPLKSLSLRDPEAGEVIANATRQSFSGIIDLCLEEGADALLIAGDLYDGDMNSVKTAGFFAAEMRRLNEGGVQVFIVKGNHDAESKVTRHLVLPENVHIFSARGETVDLQNYGIAIHGLSFKNISAPDSLLPMYPAPMAERINIGLLHTSLAGYAEHDSYSPCSVQNLIDFGYDYWALGHIHKRTVHHQSAPVIVMPGIPQGRSIKESGPKSVTIGFVHDNGQIDIEERPVQVAQFERIEVDVSGLSDMRDLVECLDIALGEAVPRIECGLLVARLNLVGSTPLAPRLERDLDLVLEEARQAAARAGKAFVELVELDVSNESQGRQSTLPIDELASLMKVDELQATKEHLRQILDPLTSKLPLEVRNALAPSGTIEGEMLNEWARRGMQKVIARLVIDDRESQ</sequence>
<protein>
    <recommendedName>
        <fullName evidence="2">Calcineurin-like phosphoesterase domain-containing protein</fullName>
    </recommendedName>
</protein>
<proteinExistence type="predicted"/>
<keyword evidence="4" id="KW-1185">Reference proteome</keyword>